<feature type="domain" description="Heterokaryon incompatibility" evidence="1">
    <location>
        <begin position="21"/>
        <end position="111"/>
    </location>
</feature>
<proteinExistence type="predicted"/>
<comment type="caution">
    <text evidence="2">The sequence shown here is derived from an EMBL/GenBank/DDBJ whole genome shotgun (WGS) entry which is preliminary data.</text>
</comment>
<dbReference type="EMBL" id="JBANRG010000037">
    <property type="protein sequence ID" value="KAK7448779.1"/>
    <property type="molecule type" value="Genomic_DNA"/>
</dbReference>
<reference evidence="2 3" key="1">
    <citation type="submission" date="2024-01" db="EMBL/GenBank/DDBJ databases">
        <title>A draft genome for the cacao thread blight pathogen Marasmiellus scandens.</title>
        <authorList>
            <person name="Baruah I.K."/>
            <person name="Leung J."/>
            <person name="Bukari Y."/>
            <person name="Amoako-Attah I."/>
            <person name="Meinhardt L.W."/>
            <person name="Bailey B.A."/>
            <person name="Cohen S.P."/>
        </authorList>
    </citation>
    <scope>NUCLEOTIDE SEQUENCE [LARGE SCALE GENOMIC DNA]</scope>
    <source>
        <strain evidence="2 3">GH-19</strain>
    </source>
</reference>
<dbReference type="Pfam" id="PF06985">
    <property type="entry name" value="HET"/>
    <property type="match status" value="1"/>
</dbReference>
<dbReference type="PANTHER" id="PTHR10622">
    <property type="entry name" value="HET DOMAIN-CONTAINING PROTEIN"/>
    <property type="match status" value="1"/>
</dbReference>
<evidence type="ECO:0000259" key="1">
    <source>
        <dbReference type="Pfam" id="PF06985"/>
    </source>
</evidence>
<keyword evidence="3" id="KW-1185">Reference proteome</keyword>
<evidence type="ECO:0000313" key="2">
    <source>
        <dbReference type="EMBL" id="KAK7448779.1"/>
    </source>
</evidence>
<gene>
    <name evidence="2" type="ORF">VKT23_013510</name>
</gene>
<dbReference type="PANTHER" id="PTHR10622:SF10">
    <property type="entry name" value="HET DOMAIN-CONTAINING PROTEIN"/>
    <property type="match status" value="1"/>
</dbReference>
<organism evidence="2 3">
    <name type="scientific">Marasmiellus scandens</name>
    <dbReference type="NCBI Taxonomy" id="2682957"/>
    <lineage>
        <taxon>Eukaryota</taxon>
        <taxon>Fungi</taxon>
        <taxon>Dikarya</taxon>
        <taxon>Basidiomycota</taxon>
        <taxon>Agaricomycotina</taxon>
        <taxon>Agaricomycetes</taxon>
        <taxon>Agaricomycetidae</taxon>
        <taxon>Agaricales</taxon>
        <taxon>Marasmiineae</taxon>
        <taxon>Omphalotaceae</taxon>
        <taxon>Marasmiellus</taxon>
    </lineage>
</organism>
<sequence>MRLVNTKTFKVAEFHTEIPQYAILSHTWENEEVTFQDIQNLQVAKSKAGWSKVKNVCTHAYKYKFEWIWIDSCCIDKSSSAELSEALNSMYQYYTDAETCYVYLSDASSKEDPRDPSSGFLSSRWFTRGWTLQELLAPMYAVFLDRDWKEIGTRWNLRDVLSAITAIPVEVFEGRDIDEFSIAQRMSWAAYRETTRPEDQAYCLMGIFNVNMPPIYGEGGAKAFMRLQQEIIKISDDRSIFAWVSESNPVGTSDVRGLLARSPKEFRTSGEVAMFKTDIEDKSSFSFANNGLRIHLPISPASTELSDAPGSSSVSSLRTGSGSLSEDHIFMASLHCCCPSKNHGDRDNSYLYIYLRKIGKQQYVRCHSNRVVVIPSPPRAEDLKEVIVKENPLPRRASKNGVQFSEVRVELSHSAQCSLQSWFFKGKGGKSVLPMFRGVFTAEAYRDRRTAELFSLVFNIRSCPTGTRKTIETVAIVQGKLNDYEQCPSDYPNKGLPVDRVDFSIQTGIVHVRLQMTGNLEPLGRVLEIDHISTGGGNSMVLQLPNSGCTVPLAVMSSSGSKYSKLLSFESVFPPDFFDRGLNSGYQGYISMHYGDVNMPRLLTYRRMDSQRNEGFTWIHVALGFDEYGEVWTHVLVSRRYEDKTPNLKQIWKSLLNYGEWKLGSTSASAMLETWFSRWNITAIVQKTESTPLQLGPHSLLLDIERYSDTE</sequence>
<dbReference type="Proteomes" id="UP001498398">
    <property type="component" value="Unassembled WGS sequence"/>
</dbReference>
<evidence type="ECO:0000313" key="3">
    <source>
        <dbReference type="Proteomes" id="UP001498398"/>
    </source>
</evidence>
<accession>A0ABR1J376</accession>
<dbReference type="InterPro" id="IPR010730">
    <property type="entry name" value="HET"/>
</dbReference>
<protein>
    <recommendedName>
        <fullName evidence="1">Heterokaryon incompatibility domain-containing protein</fullName>
    </recommendedName>
</protein>
<name>A0ABR1J376_9AGAR</name>